<dbReference type="InterPro" id="IPR000073">
    <property type="entry name" value="AB_hydrolase_1"/>
</dbReference>
<proteinExistence type="predicted"/>
<dbReference type="Pfam" id="PF00561">
    <property type="entry name" value="Abhydrolase_1"/>
    <property type="match status" value="1"/>
</dbReference>
<dbReference type="PANTHER" id="PTHR43798:SF29">
    <property type="entry name" value="AB HYDROLASE-1 DOMAIN-CONTAINING PROTEIN"/>
    <property type="match status" value="1"/>
</dbReference>
<dbReference type="PRINTS" id="PR00111">
    <property type="entry name" value="ABHYDROLASE"/>
</dbReference>
<evidence type="ECO:0000259" key="1">
    <source>
        <dbReference type="Pfam" id="PF00561"/>
    </source>
</evidence>
<dbReference type="SUPFAM" id="SSF53474">
    <property type="entry name" value="alpha/beta-Hydrolases"/>
    <property type="match status" value="1"/>
</dbReference>
<evidence type="ECO:0000313" key="2">
    <source>
        <dbReference type="EMBL" id="AQS48032.1"/>
    </source>
</evidence>
<accession>A0ABM6IGY0</accession>
<evidence type="ECO:0000313" key="3">
    <source>
        <dbReference type="Proteomes" id="UP000185622"/>
    </source>
</evidence>
<keyword evidence="2" id="KW-0378">Hydrolase</keyword>
<dbReference type="Proteomes" id="UP000185622">
    <property type="component" value="Chromosome"/>
</dbReference>
<dbReference type="InterPro" id="IPR050266">
    <property type="entry name" value="AB_hydrolase_sf"/>
</dbReference>
<dbReference type="RefSeq" id="WP_075774707.1">
    <property type="nucleotide sequence ID" value="NZ_CP019437.1"/>
</dbReference>
<organism evidence="2 3">
    <name type="scientific">Thioclava nitratireducens</name>
    <dbReference type="NCBI Taxonomy" id="1915078"/>
    <lineage>
        <taxon>Bacteria</taxon>
        <taxon>Pseudomonadati</taxon>
        <taxon>Pseudomonadota</taxon>
        <taxon>Alphaproteobacteria</taxon>
        <taxon>Rhodobacterales</taxon>
        <taxon>Paracoccaceae</taxon>
        <taxon>Thioclava</taxon>
    </lineage>
</organism>
<sequence length="254" mass="27645">MPELSFTRAGNGPPLVLVHGYLGGSAMWDAQLAHFSPFRDVICPDLAGFGASAALEAPESIEGHARMVLGLLDRLEVERFDLLGHSMGGMVVQEMIRLAPTRIRKLILYGTGPRGVMPGRFETIAQSRERLLRDGVPATARRIAATWFRQGEAAEGFPLCLSLGQKARQQAALASLTAWEAWDGTPALGAIASPTLVLWGSRDRSYDWTQPEALWRGIPGADLAVMPGCAHNVHMEKPDRFNRLVGDFLDAADF</sequence>
<keyword evidence="3" id="KW-1185">Reference proteome</keyword>
<protein>
    <submittedName>
        <fullName evidence="2">Alpha/beta hydrolase</fullName>
    </submittedName>
</protein>
<dbReference type="InterPro" id="IPR029058">
    <property type="entry name" value="AB_hydrolase_fold"/>
</dbReference>
<feature type="domain" description="AB hydrolase-1" evidence="1">
    <location>
        <begin position="13"/>
        <end position="238"/>
    </location>
</feature>
<dbReference type="PANTHER" id="PTHR43798">
    <property type="entry name" value="MONOACYLGLYCEROL LIPASE"/>
    <property type="match status" value="1"/>
</dbReference>
<gene>
    <name evidence="2" type="ORF">BMG03_09580</name>
</gene>
<dbReference type="GO" id="GO:0016787">
    <property type="term" value="F:hydrolase activity"/>
    <property type="evidence" value="ECO:0007669"/>
    <property type="project" value="UniProtKB-KW"/>
</dbReference>
<name>A0ABM6IGY0_9RHOB</name>
<dbReference type="Gene3D" id="3.40.50.1820">
    <property type="entry name" value="alpha/beta hydrolase"/>
    <property type="match status" value="1"/>
</dbReference>
<reference evidence="2 3" key="1">
    <citation type="submission" date="2017-01" db="EMBL/GenBank/DDBJ databases">
        <title>The complete genome sequence of a sulfur-oxidizing marine bacterium Thioclava sp. 25B10_4T.</title>
        <authorList>
            <person name="Liu Y."/>
            <person name="Lai Q."/>
            <person name="Shao Z."/>
        </authorList>
    </citation>
    <scope>NUCLEOTIDE SEQUENCE [LARGE SCALE GENOMIC DNA]</scope>
    <source>
        <strain evidence="2 3">25B10_4</strain>
    </source>
</reference>
<dbReference type="EMBL" id="CP019437">
    <property type="protein sequence ID" value="AQS48032.1"/>
    <property type="molecule type" value="Genomic_DNA"/>
</dbReference>